<dbReference type="GO" id="GO:0033389">
    <property type="term" value="P:putrescine biosynthetic process from arginine, via agmatine"/>
    <property type="evidence" value="ECO:0007669"/>
    <property type="project" value="TreeGrafter"/>
</dbReference>
<sequence length="331" mass="36307">MMLDVKRWFPFSFLGHPVSTHPRAMIEPYAEQRKAGAVILGLASDLSLSDYDIYSGAKEGPDVIRQMLARTPYSGALPIYDAGVIEAQSYFGVKEDEFDTMRAAQYAKLCAMLKLGHLPVMLGGGHEVAIASYQALSDTVNQAGNDSSGEESQILPFVEGNRIGIINIDANFQLRRSLAVKAGSAFHSVAAFCHTNNRTFRYLGLGMCDHINSQATMAYASELGAQWLLDSEMKMKNRKRIQAVVAKYLEQVDHVHLSVDLSVFSSAIAGGVSLSRVFGVNLAVVEMVISQAMASNKVRIVDIAGLNPEYDYQNQTARLAVSLLHHVLKYR</sequence>
<evidence type="ECO:0000313" key="6">
    <source>
        <dbReference type="EMBL" id="KHT62097.1"/>
    </source>
</evidence>
<accession>A0A0B9GZP2</accession>
<keyword evidence="2" id="KW-0378">Hydrolase</keyword>
<reference evidence="6 7" key="1">
    <citation type="submission" date="2014-12" db="EMBL/GenBank/DDBJ databases">
        <title>Genome sequencing of Photobacterium gaetbulicola AD005a.</title>
        <authorList>
            <person name="Adrian T.G.S."/>
            <person name="Chan K.G."/>
        </authorList>
    </citation>
    <scope>NUCLEOTIDE SEQUENCE [LARGE SCALE GENOMIC DNA]</scope>
    <source>
        <strain evidence="6 7">AD005a</strain>
    </source>
</reference>
<keyword evidence="1" id="KW-0479">Metal-binding</keyword>
<dbReference type="InterPro" id="IPR023696">
    <property type="entry name" value="Ureohydrolase_dom_sf"/>
</dbReference>
<dbReference type="Pfam" id="PF00491">
    <property type="entry name" value="Arginase"/>
    <property type="match status" value="1"/>
</dbReference>
<comment type="similarity">
    <text evidence="5">Belongs to the arginase family.</text>
</comment>
<proteinExistence type="inferred from homology"/>
<name>A0A0B9GZP2_9GAMM</name>
<dbReference type="PANTHER" id="PTHR11358:SF35">
    <property type="entry name" value="FORMIMIDOYLGLUTAMASE"/>
    <property type="match status" value="1"/>
</dbReference>
<dbReference type="EMBL" id="JWLZ01000185">
    <property type="protein sequence ID" value="KHT62097.1"/>
    <property type="molecule type" value="Genomic_DNA"/>
</dbReference>
<protein>
    <submittedName>
        <fullName evidence="6">Arginase</fullName>
    </submittedName>
</protein>
<dbReference type="InterPro" id="IPR006035">
    <property type="entry name" value="Ureohydrolase"/>
</dbReference>
<dbReference type="PIRSF" id="PIRSF036979">
    <property type="entry name" value="Arginase"/>
    <property type="match status" value="1"/>
</dbReference>
<dbReference type="PROSITE" id="PS51409">
    <property type="entry name" value="ARGINASE_2"/>
    <property type="match status" value="1"/>
</dbReference>
<keyword evidence="3" id="KW-0369">Histidine metabolism</keyword>
<dbReference type="SUPFAM" id="SSF52768">
    <property type="entry name" value="Arginase/deacetylase"/>
    <property type="match status" value="1"/>
</dbReference>
<dbReference type="GO" id="GO:0046872">
    <property type="term" value="F:metal ion binding"/>
    <property type="evidence" value="ECO:0007669"/>
    <property type="project" value="UniProtKB-KW"/>
</dbReference>
<evidence type="ECO:0000256" key="4">
    <source>
        <dbReference type="ARBA" id="ARBA00023211"/>
    </source>
</evidence>
<dbReference type="Proteomes" id="UP000031278">
    <property type="component" value="Unassembled WGS sequence"/>
</dbReference>
<dbReference type="GO" id="GO:0006547">
    <property type="term" value="P:L-histidine metabolic process"/>
    <property type="evidence" value="ECO:0007669"/>
    <property type="project" value="UniProtKB-KW"/>
</dbReference>
<dbReference type="AlphaFoldDB" id="A0A0B9GZP2"/>
<evidence type="ECO:0000256" key="2">
    <source>
        <dbReference type="ARBA" id="ARBA00022801"/>
    </source>
</evidence>
<comment type="caution">
    <text evidence="6">The sequence shown here is derived from an EMBL/GenBank/DDBJ whole genome shotgun (WGS) entry which is preliminary data.</text>
</comment>
<dbReference type="PANTHER" id="PTHR11358">
    <property type="entry name" value="ARGINASE/AGMATINASE"/>
    <property type="match status" value="1"/>
</dbReference>
<organism evidence="6 7">
    <name type="scientific">Photobacterium gaetbulicola</name>
    <dbReference type="NCBI Taxonomy" id="1295392"/>
    <lineage>
        <taxon>Bacteria</taxon>
        <taxon>Pseudomonadati</taxon>
        <taxon>Pseudomonadota</taxon>
        <taxon>Gammaproteobacteria</taxon>
        <taxon>Vibrionales</taxon>
        <taxon>Vibrionaceae</taxon>
        <taxon>Photobacterium</taxon>
    </lineage>
</organism>
<evidence type="ECO:0000313" key="7">
    <source>
        <dbReference type="Proteomes" id="UP000031278"/>
    </source>
</evidence>
<evidence type="ECO:0000256" key="3">
    <source>
        <dbReference type="ARBA" id="ARBA00022808"/>
    </source>
</evidence>
<evidence type="ECO:0000256" key="1">
    <source>
        <dbReference type="ARBA" id="ARBA00022723"/>
    </source>
</evidence>
<dbReference type="GO" id="GO:0008783">
    <property type="term" value="F:agmatinase activity"/>
    <property type="evidence" value="ECO:0007669"/>
    <property type="project" value="TreeGrafter"/>
</dbReference>
<gene>
    <name evidence="6" type="ORF">RJ45_19480</name>
</gene>
<keyword evidence="4" id="KW-0464">Manganese</keyword>
<evidence type="ECO:0000256" key="5">
    <source>
        <dbReference type="PROSITE-ProRule" id="PRU00742"/>
    </source>
</evidence>
<dbReference type="Gene3D" id="3.40.800.10">
    <property type="entry name" value="Ureohydrolase domain"/>
    <property type="match status" value="1"/>
</dbReference>